<evidence type="ECO:0008006" key="3">
    <source>
        <dbReference type="Google" id="ProtNLM"/>
    </source>
</evidence>
<accession>A0ABR1TSH9</accession>
<keyword evidence="2" id="KW-1185">Reference proteome</keyword>
<evidence type="ECO:0000313" key="2">
    <source>
        <dbReference type="Proteomes" id="UP001480595"/>
    </source>
</evidence>
<reference evidence="1 2" key="1">
    <citation type="submission" date="2023-01" db="EMBL/GenBank/DDBJ databases">
        <title>Analysis of 21 Apiospora genomes using comparative genomics revels a genus with tremendous synthesis potential of carbohydrate active enzymes and secondary metabolites.</title>
        <authorList>
            <person name="Sorensen T."/>
        </authorList>
    </citation>
    <scope>NUCLEOTIDE SEQUENCE [LARGE SCALE GENOMIC DNA]</scope>
    <source>
        <strain evidence="1 2">CBS 135458</strain>
    </source>
</reference>
<dbReference type="Proteomes" id="UP001480595">
    <property type="component" value="Unassembled WGS sequence"/>
</dbReference>
<dbReference type="EMBL" id="JAQQWL010000011">
    <property type="protein sequence ID" value="KAK8049586.1"/>
    <property type="molecule type" value="Genomic_DNA"/>
</dbReference>
<sequence length="383" mass="42532">MTIDDYDQVISFFLAANQTEHALWVFVDMMSSGAIRLRGKSRIPLAVANPFFVGKWVGRLIGHGDYNGARDVLLLMKSKGVILRPIQVNGLIGAWLRSGSAENYKHADDVGWAMVNARLQFVRNRRAMQDLTIQTNGTGWPCATLETFSLLAENYQARGMYAKVEEVWDAFAQAEIVPNTFMVNQLLSSYLESGRGKDVASCWQHLSAELRGIPREQIDSEIMASRRLFAEMVLHVRSFNGGSIDKPLAKVILHTFRRLGDKVGLLVAYRTLRELFGYADPGPLVFELMLGTPDVVKATARGAKAKQRLMLAVSEVERYLAHRHGELVNAGQLGANDDMSGKMKAVEMGNFLDLQLEADVSLLPDGESLFMEAASQMGVYKSK</sequence>
<dbReference type="RefSeq" id="XP_066711835.1">
    <property type="nucleotide sequence ID" value="XM_066862725.1"/>
</dbReference>
<proteinExistence type="predicted"/>
<name>A0ABR1TSH9_9PEZI</name>
<dbReference type="GeneID" id="92095788"/>
<comment type="caution">
    <text evidence="1">The sequence shown here is derived from an EMBL/GenBank/DDBJ whole genome shotgun (WGS) entry which is preliminary data.</text>
</comment>
<gene>
    <name evidence="1" type="ORF">PG994_011316</name>
</gene>
<protein>
    <recommendedName>
        <fullName evidence="3">Pentatricopeptide repeat-containing protein</fullName>
    </recommendedName>
</protein>
<evidence type="ECO:0000313" key="1">
    <source>
        <dbReference type="EMBL" id="KAK8049586.1"/>
    </source>
</evidence>
<organism evidence="1 2">
    <name type="scientific">Apiospora phragmitis</name>
    <dbReference type="NCBI Taxonomy" id="2905665"/>
    <lineage>
        <taxon>Eukaryota</taxon>
        <taxon>Fungi</taxon>
        <taxon>Dikarya</taxon>
        <taxon>Ascomycota</taxon>
        <taxon>Pezizomycotina</taxon>
        <taxon>Sordariomycetes</taxon>
        <taxon>Xylariomycetidae</taxon>
        <taxon>Amphisphaeriales</taxon>
        <taxon>Apiosporaceae</taxon>
        <taxon>Apiospora</taxon>
    </lineage>
</organism>
<dbReference type="InterPro" id="IPR011990">
    <property type="entry name" value="TPR-like_helical_dom_sf"/>
</dbReference>
<dbReference type="Gene3D" id="1.25.40.10">
    <property type="entry name" value="Tetratricopeptide repeat domain"/>
    <property type="match status" value="1"/>
</dbReference>